<organism evidence="7 8">
    <name type="scientific">Aestuariirhabdus litorea</name>
    <dbReference type="NCBI Taxonomy" id="2528527"/>
    <lineage>
        <taxon>Bacteria</taxon>
        <taxon>Pseudomonadati</taxon>
        <taxon>Pseudomonadota</taxon>
        <taxon>Gammaproteobacteria</taxon>
        <taxon>Oceanospirillales</taxon>
        <taxon>Aestuariirhabdaceae</taxon>
        <taxon>Aestuariirhabdus</taxon>
    </lineage>
</organism>
<dbReference type="Gene3D" id="3.20.20.140">
    <property type="entry name" value="Metal-dependent hydrolases"/>
    <property type="match status" value="1"/>
</dbReference>
<evidence type="ECO:0000313" key="7">
    <source>
        <dbReference type="EMBL" id="RRJ84222.1"/>
    </source>
</evidence>
<dbReference type="InterPro" id="IPR023512">
    <property type="entry name" value="Deaminase_MtaD/DadD"/>
</dbReference>
<comment type="caution">
    <text evidence="7">The sequence shown here is derived from an EMBL/GenBank/DDBJ whole genome shotgun (WGS) entry which is preliminary data.</text>
</comment>
<protein>
    <recommendedName>
        <fullName evidence="5">5-methylthioadenosine/S-adenosylhomocysteine deaminase</fullName>
        <shortName evidence="5">MTA/SAH deaminase</shortName>
        <ecNumber evidence="5">3.5.4.28</ecNumber>
        <ecNumber evidence="5">3.5.4.31</ecNumber>
    </recommendedName>
</protein>
<feature type="domain" description="Amidohydrolase-related" evidence="6">
    <location>
        <begin position="65"/>
        <end position="413"/>
    </location>
</feature>
<dbReference type="GO" id="GO:0046872">
    <property type="term" value="F:metal ion binding"/>
    <property type="evidence" value="ECO:0007669"/>
    <property type="project" value="UniProtKB-KW"/>
</dbReference>
<evidence type="ECO:0000313" key="8">
    <source>
        <dbReference type="Proteomes" id="UP000280792"/>
    </source>
</evidence>
<dbReference type="Gene3D" id="2.30.40.10">
    <property type="entry name" value="Urease, subunit C, domain 1"/>
    <property type="match status" value="1"/>
</dbReference>
<name>A0A3P3VN92_9GAMM</name>
<reference evidence="7 8" key="1">
    <citation type="submission" date="2018-08" db="EMBL/GenBank/DDBJ databases">
        <authorList>
            <person name="Khan S.A."/>
        </authorList>
    </citation>
    <scope>NUCLEOTIDE SEQUENCE [LARGE SCALE GENOMIC DNA]</scope>
    <source>
        <strain evidence="7 8">GTF-13</strain>
    </source>
</reference>
<feature type="binding site" evidence="5">
    <location>
        <position position="310"/>
    </location>
    <ligand>
        <name>Zn(2+)</name>
        <dbReference type="ChEBI" id="CHEBI:29105"/>
    </ligand>
</feature>
<dbReference type="NCBIfam" id="NF006549">
    <property type="entry name" value="PRK09045.1"/>
    <property type="match status" value="1"/>
</dbReference>
<dbReference type="RefSeq" id="WP_125014649.1">
    <property type="nucleotide sequence ID" value="NZ_QWEZ01000001.1"/>
</dbReference>
<dbReference type="FunFam" id="3.20.20.140:FF:000014">
    <property type="entry name" value="5-methylthioadenosine/S-adenosylhomocysteine deaminase"/>
    <property type="match status" value="1"/>
</dbReference>
<dbReference type="Pfam" id="PF01979">
    <property type="entry name" value="Amidohydro_1"/>
    <property type="match status" value="1"/>
</dbReference>
<keyword evidence="3 5" id="KW-0378">Hydrolase</keyword>
<evidence type="ECO:0000256" key="4">
    <source>
        <dbReference type="ARBA" id="ARBA00022833"/>
    </source>
</evidence>
<feature type="binding site" evidence="5">
    <location>
        <position position="73"/>
    </location>
    <ligand>
        <name>Zn(2+)</name>
        <dbReference type="ChEBI" id="CHEBI:29105"/>
    </ligand>
</feature>
<dbReference type="InterPro" id="IPR006680">
    <property type="entry name" value="Amidohydro-rel"/>
</dbReference>
<evidence type="ECO:0000256" key="5">
    <source>
        <dbReference type="HAMAP-Rule" id="MF_01281"/>
    </source>
</evidence>
<keyword evidence="4 5" id="KW-0862">Zinc</keyword>
<dbReference type="EC" id="3.5.4.31" evidence="5"/>
<sequence length="443" mass="48901">MTTTTTRADSIINAGWIIPVNARRETLTNHSLVIQHGQIVDLLPTTEVDQHYHSDQRHDLPKHLLIPGLVNAHGHAAMTLFRGLADDLPLMSWLQDHIWPAEAQWVNEEFVHDGTQLAMLEMLRSGTTTFSDMYFFPDVAARAVHDARMRCQISFPILDFPTAWARDADDYIHKGLELFDDFGSQQLINIAFGPHAPYTVSDAPLQRVITLAEELDCAVQIHLHETAQELRDAFLADRRRPLQRLNELGLLSPRLQCVHMTQLDDRDIQLLRQNNCHVVHCPNSNLKLASGFCPTAKLHGAGINVALGTDGAASNNRLDLLGEMRTAALLAKAVSHDASAIDAHSALEMATINGARALGIEEVTGSLEQGKAADIAAIDLSAIESQPLYNPLSQLVYATDPSQVSHVWVNGELLLSERKALTLDATRILSRAQSWADKISARP</sequence>
<comment type="function">
    <text evidence="5">Catalyzes the deamination of 5-methylthioadenosine and S-adenosyl-L-homocysteine into 5-methylthioinosine and S-inosyl-L-homocysteine, respectively. Is also able to deaminate adenosine.</text>
</comment>
<dbReference type="InterPro" id="IPR011059">
    <property type="entry name" value="Metal-dep_hydrolase_composite"/>
</dbReference>
<comment type="similarity">
    <text evidence="5">Belongs to the metallo-dependent hydrolases superfamily. MTA/SAH deaminase family.</text>
</comment>
<gene>
    <name evidence="5" type="primary">mtaD</name>
    <name evidence="7" type="ORF">D0544_03685</name>
</gene>
<dbReference type="CDD" id="cd01298">
    <property type="entry name" value="ATZ_TRZ_like"/>
    <property type="match status" value="1"/>
</dbReference>
<evidence type="ECO:0000256" key="3">
    <source>
        <dbReference type="ARBA" id="ARBA00022801"/>
    </source>
</evidence>
<comment type="catalytic activity">
    <reaction evidence="5">
        <text>S-methyl-5'-thioadenosine + H2O + H(+) = S-methyl-5'-thioinosine + NH4(+)</text>
        <dbReference type="Rhea" id="RHEA:25025"/>
        <dbReference type="ChEBI" id="CHEBI:15377"/>
        <dbReference type="ChEBI" id="CHEBI:15378"/>
        <dbReference type="ChEBI" id="CHEBI:17509"/>
        <dbReference type="ChEBI" id="CHEBI:28938"/>
        <dbReference type="ChEBI" id="CHEBI:48595"/>
        <dbReference type="EC" id="3.5.4.31"/>
    </reaction>
</comment>
<comment type="catalytic activity">
    <reaction evidence="5">
        <text>S-adenosyl-L-homocysteine + H2O + H(+) = S-inosyl-L-homocysteine + NH4(+)</text>
        <dbReference type="Rhea" id="RHEA:20716"/>
        <dbReference type="ChEBI" id="CHEBI:15377"/>
        <dbReference type="ChEBI" id="CHEBI:15378"/>
        <dbReference type="ChEBI" id="CHEBI:28938"/>
        <dbReference type="ChEBI" id="CHEBI:57856"/>
        <dbReference type="ChEBI" id="CHEBI:57985"/>
        <dbReference type="EC" id="3.5.4.28"/>
    </reaction>
</comment>
<comment type="cofactor">
    <cofactor evidence="5">
        <name>Zn(2+)</name>
        <dbReference type="ChEBI" id="CHEBI:29105"/>
    </cofactor>
    <text evidence="5">Binds 1 zinc ion per subunit.</text>
</comment>
<dbReference type="GO" id="GO:0050270">
    <property type="term" value="F:S-adenosylhomocysteine deaminase activity"/>
    <property type="evidence" value="ECO:0007669"/>
    <property type="project" value="UniProtKB-UniRule"/>
</dbReference>
<feature type="binding site" evidence="5">
    <location>
        <position position="222"/>
    </location>
    <ligand>
        <name>Zn(2+)</name>
        <dbReference type="ChEBI" id="CHEBI:29105"/>
    </ligand>
</feature>
<comment type="similarity">
    <text evidence="1">Belongs to the metallo-dependent hydrolases superfamily. ATZ/TRZ family.</text>
</comment>
<dbReference type="InterPro" id="IPR032466">
    <property type="entry name" value="Metal_Hydrolase"/>
</dbReference>
<dbReference type="GO" id="GO:0090614">
    <property type="term" value="F:5'-methylthioadenosine deaminase activity"/>
    <property type="evidence" value="ECO:0007669"/>
    <property type="project" value="UniProtKB-UniRule"/>
</dbReference>
<evidence type="ECO:0000259" key="6">
    <source>
        <dbReference type="Pfam" id="PF01979"/>
    </source>
</evidence>
<accession>A0A3P3VN92</accession>
<evidence type="ECO:0000256" key="1">
    <source>
        <dbReference type="ARBA" id="ARBA00006745"/>
    </source>
</evidence>
<keyword evidence="8" id="KW-1185">Reference proteome</keyword>
<proteinExistence type="inferred from homology"/>
<dbReference type="PANTHER" id="PTHR43794">
    <property type="entry name" value="AMINOHYDROLASE SSNA-RELATED"/>
    <property type="match status" value="1"/>
</dbReference>
<dbReference type="InterPro" id="IPR050287">
    <property type="entry name" value="MTA/SAH_deaminase"/>
</dbReference>
<dbReference type="PANTHER" id="PTHR43794:SF11">
    <property type="entry name" value="AMIDOHYDROLASE-RELATED DOMAIN-CONTAINING PROTEIN"/>
    <property type="match status" value="1"/>
</dbReference>
<feature type="binding site" evidence="5">
    <location>
        <position position="102"/>
    </location>
    <ligand>
        <name>substrate</name>
    </ligand>
</feature>
<dbReference type="HAMAP" id="MF_01281">
    <property type="entry name" value="MTA_SAH_deamin"/>
    <property type="match status" value="1"/>
</dbReference>
<comment type="caution">
    <text evidence="5">Lacks conserved residue(s) required for the propagation of feature annotation.</text>
</comment>
<dbReference type="EMBL" id="QWEZ01000001">
    <property type="protein sequence ID" value="RRJ84222.1"/>
    <property type="molecule type" value="Genomic_DNA"/>
</dbReference>
<reference evidence="7 8" key="2">
    <citation type="submission" date="2018-12" db="EMBL/GenBank/DDBJ databases">
        <title>Simiduia agarivorans gen. nov., sp. nov., a marine, agarolytic bacterium isolated from shallow coastal water from Keelung, Taiwan.</title>
        <authorList>
            <person name="Shieh W.Y."/>
        </authorList>
    </citation>
    <scope>NUCLEOTIDE SEQUENCE [LARGE SCALE GENOMIC DNA]</scope>
    <source>
        <strain evidence="7 8">GTF-13</strain>
    </source>
</reference>
<dbReference type="AlphaFoldDB" id="A0A3P3VN92"/>
<keyword evidence="2 5" id="KW-0479">Metal-binding</keyword>
<dbReference type="SUPFAM" id="SSF51338">
    <property type="entry name" value="Composite domain of metallo-dependent hydrolases"/>
    <property type="match status" value="1"/>
</dbReference>
<evidence type="ECO:0000256" key="2">
    <source>
        <dbReference type="ARBA" id="ARBA00022723"/>
    </source>
</evidence>
<feature type="binding site" evidence="5">
    <location>
        <position position="195"/>
    </location>
    <ligand>
        <name>substrate</name>
    </ligand>
</feature>
<dbReference type="SUPFAM" id="SSF51556">
    <property type="entry name" value="Metallo-dependent hydrolases"/>
    <property type="match status" value="1"/>
</dbReference>
<feature type="binding site" evidence="5">
    <location>
        <position position="310"/>
    </location>
    <ligand>
        <name>substrate</name>
    </ligand>
</feature>
<feature type="binding site" evidence="5">
    <location>
        <position position="75"/>
    </location>
    <ligand>
        <name>Zn(2+)</name>
        <dbReference type="ChEBI" id="CHEBI:29105"/>
    </ligand>
</feature>
<feature type="binding site" evidence="5">
    <location>
        <position position="225"/>
    </location>
    <ligand>
        <name>substrate</name>
    </ligand>
</feature>
<dbReference type="EC" id="3.5.4.28" evidence="5"/>
<dbReference type="Proteomes" id="UP000280792">
    <property type="component" value="Unassembled WGS sequence"/>
</dbReference>